<dbReference type="CDD" id="cd12087">
    <property type="entry name" value="TM_EGFR-like"/>
    <property type="match status" value="1"/>
</dbReference>
<reference evidence="7" key="1">
    <citation type="submission" date="2025-08" db="UniProtKB">
        <authorList>
            <consortium name="Ensembl"/>
        </authorList>
    </citation>
    <scope>IDENTIFICATION</scope>
</reference>
<evidence type="ECO:0000256" key="1">
    <source>
        <dbReference type="ARBA" id="ARBA00004370"/>
    </source>
</evidence>
<dbReference type="PANTHER" id="PTHR31395:SF5">
    <property type="entry name" value="PROTEIN SHISA-4"/>
    <property type="match status" value="1"/>
</dbReference>
<evidence type="ECO:0000256" key="5">
    <source>
        <dbReference type="SAM" id="Phobius"/>
    </source>
</evidence>
<proteinExistence type="predicted"/>
<evidence type="ECO:0000256" key="2">
    <source>
        <dbReference type="ARBA" id="ARBA00022692"/>
    </source>
</evidence>
<organism evidence="7 8">
    <name type="scientific">Malurus cyaneus samueli</name>
    <dbReference type="NCBI Taxonomy" id="2593467"/>
    <lineage>
        <taxon>Eukaryota</taxon>
        <taxon>Metazoa</taxon>
        <taxon>Chordata</taxon>
        <taxon>Craniata</taxon>
        <taxon>Vertebrata</taxon>
        <taxon>Euteleostomi</taxon>
        <taxon>Archelosauria</taxon>
        <taxon>Archosauria</taxon>
        <taxon>Dinosauria</taxon>
        <taxon>Saurischia</taxon>
        <taxon>Theropoda</taxon>
        <taxon>Coelurosauria</taxon>
        <taxon>Aves</taxon>
        <taxon>Neognathae</taxon>
        <taxon>Neoaves</taxon>
        <taxon>Telluraves</taxon>
        <taxon>Australaves</taxon>
        <taxon>Passeriformes</taxon>
        <taxon>Meliphagoidea</taxon>
        <taxon>Maluridae</taxon>
        <taxon>Malurus</taxon>
    </lineage>
</organism>
<dbReference type="Pfam" id="PF13908">
    <property type="entry name" value="Shisa_N"/>
    <property type="match status" value="1"/>
</dbReference>
<feature type="transmembrane region" description="Helical" evidence="5">
    <location>
        <begin position="78"/>
        <end position="104"/>
    </location>
</feature>
<comment type="subcellular location">
    <subcellularLocation>
        <location evidence="1">Membrane</location>
    </subcellularLocation>
</comment>
<keyword evidence="4 5" id="KW-0472">Membrane</keyword>
<keyword evidence="2 5" id="KW-0812">Transmembrane</keyword>
<keyword evidence="3 5" id="KW-1133">Transmembrane helix</keyword>
<dbReference type="InterPro" id="IPR053891">
    <property type="entry name" value="Shisa_N"/>
</dbReference>
<evidence type="ECO:0000313" key="8">
    <source>
        <dbReference type="Proteomes" id="UP000694560"/>
    </source>
</evidence>
<reference evidence="7" key="2">
    <citation type="submission" date="2025-09" db="UniProtKB">
        <authorList>
            <consortium name="Ensembl"/>
        </authorList>
    </citation>
    <scope>IDENTIFICATION</scope>
</reference>
<dbReference type="Proteomes" id="UP000694560">
    <property type="component" value="Unplaced"/>
</dbReference>
<dbReference type="Ensembl" id="ENSMCST00000001279.1">
    <property type="protein sequence ID" value="ENSMCSP00000001248.1"/>
    <property type="gene ID" value="ENSMCSG00000000935.1"/>
</dbReference>
<dbReference type="InterPro" id="IPR026910">
    <property type="entry name" value="Shisa"/>
</dbReference>
<evidence type="ECO:0000259" key="6">
    <source>
        <dbReference type="Pfam" id="PF13908"/>
    </source>
</evidence>
<feature type="domain" description="Shisa N-terminal" evidence="6">
    <location>
        <begin position="17"/>
        <end position="67"/>
    </location>
</feature>
<evidence type="ECO:0000256" key="3">
    <source>
        <dbReference type="ARBA" id="ARBA00022989"/>
    </source>
</evidence>
<dbReference type="PANTHER" id="PTHR31395">
    <property type="entry name" value="SHISA"/>
    <property type="match status" value="1"/>
</dbReference>
<dbReference type="OrthoDB" id="10010453at2759"/>
<accession>A0A8C5T3R1</accession>
<keyword evidence="8" id="KW-1185">Reference proteome</keyword>
<name>A0A8C5T3R1_9PASS</name>
<evidence type="ECO:0000313" key="7">
    <source>
        <dbReference type="Ensembl" id="ENSMCSP00000001248.1"/>
    </source>
</evidence>
<dbReference type="AlphaFoldDB" id="A0A8C5T3R1"/>
<dbReference type="GO" id="GO:0016020">
    <property type="term" value="C:membrane"/>
    <property type="evidence" value="ECO:0007669"/>
    <property type="project" value="UniProtKB-SubCell"/>
</dbReference>
<sequence length="176" mass="19801">MGPGGLSDWRPSTVAGGEDCLWYVDRNGSWHPGFDCEFFTFCCGTCHQRYCCRDPLRLLTERQQRHCLAFSPKTIAGIASAVVLFIAIVTTIVCCFMCSCCYLYQRRRHPRTPLQVWGSEIPCQATPRAPLLPSPWTPSWPVPPSPASPPWPCTPARPCRPVPHVPVWPPCLQPHR</sequence>
<evidence type="ECO:0000256" key="4">
    <source>
        <dbReference type="ARBA" id="ARBA00023136"/>
    </source>
</evidence>
<protein>
    <submittedName>
        <fullName evidence="7">Shisa family member 4</fullName>
    </submittedName>
</protein>